<name>A0AAE1A0Z5_9GAST</name>
<dbReference type="Proteomes" id="UP001283361">
    <property type="component" value="Unassembled WGS sequence"/>
</dbReference>
<proteinExistence type="predicted"/>
<reference evidence="2" key="1">
    <citation type="journal article" date="2023" name="G3 (Bethesda)">
        <title>A reference genome for the long-term kleptoplast-retaining sea slug Elysia crispata morphotype clarki.</title>
        <authorList>
            <person name="Eastman K.E."/>
            <person name="Pendleton A.L."/>
            <person name="Shaikh M.A."/>
            <person name="Suttiyut T."/>
            <person name="Ogas R."/>
            <person name="Tomko P."/>
            <person name="Gavelis G."/>
            <person name="Widhalm J.R."/>
            <person name="Wisecaver J.H."/>
        </authorList>
    </citation>
    <scope>NUCLEOTIDE SEQUENCE</scope>
    <source>
        <strain evidence="2">ECLA1</strain>
    </source>
</reference>
<gene>
    <name evidence="2" type="ORF">RRG08_025563</name>
</gene>
<comment type="caution">
    <text evidence="2">The sequence shown here is derived from an EMBL/GenBank/DDBJ whole genome shotgun (WGS) entry which is preliminary data.</text>
</comment>
<evidence type="ECO:0000313" key="3">
    <source>
        <dbReference type="Proteomes" id="UP001283361"/>
    </source>
</evidence>
<organism evidence="2 3">
    <name type="scientific">Elysia crispata</name>
    <name type="common">lettuce slug</name>
    <dbReference type="NCBI Taxonomy" id="231223"/>
    <lineage>
        <taxon>Eukaryota</taxon>
        <taxon>Metazoa</taxon>
        <taxon>Spiralia</taxon>
        <taxon>Lophotrochozoa</taxon>
        <taxon>Mollusca</taxon>
        <taxon>Gastropoda</taxon>
        <taxon>Heterobranchia</taxon>
        <taxon>Euthyneura</taxon>
        <taxon>Panpulmonata</taxon>
        <taxon>Sacoglossa</taxon>
        <taxon>Placobranchoidea</taxon>
        <taxon>Plakobranchidae</taxon>
        <taxon>Elysia</taxon>
    </lineage>
</organism>
<accession>A0AAE1A0Z5</accession>
<dbReference type="EMBL" id="JAWDGP010002859">
    <property type="protein sequence ID" value="KAK3779225.1"/>
    <property type="molecule type" value="Genomic_DNA"/>
</dbReference>
<feature type="region of interest" description="Disordered" evidence="1">
    <location>
        <begin position="41"/>
        <end position="78"/>
    </location>
</feature>
<dbReference type="AlphaFoldDB" id="A0AAE1A0Z5"/>
<sequence length="104" mass="11306">MLGGGGPNAKLNMLEGPKRLALHAMRVRPNTLGEVGLNTKTQHARRGTLNAKTKQATRTWEPKHGDLNTPAADISSESRSESICGISRISDFNSILVWMARKPS</sequence>
<evidence type="ECO:0000313" key="2">
    <source>
        <dbReference type="EMBL" id="KAK3779225.1"/>
    </source>
</evidence>
<protein>
    <submittedName>
        <fullName evidence="2">Uncharacterized protein</fullName>
    </submittedName>
</protein>
<evidence type="ECO:0000256" key="1">
    <source>
        <dbReference type="SAM" id="MobiDB-lite"/>
    </source>
</evidence>
<keyword evidence="3" id="KW-1185">Reference proteome</keyword>